<dbReference type="AlphaFoldDB" id="A0A1S8XBG8"/>
<keyword evidence="3" id="KW-1185">Reference proteome</keyword>
<proteinExistence type="predicted"/>
<accession>A0A1S8XBG8</accession>
<sequence>MEPSNLPTLFWELVERRLRSSDHYEARLLVGNDLIEQTYELKTEIASFIALMKDGRVINQAFQVSFPKFSHVAGIESHLDKFICFYQKEHHFHSEKVVLQEEVKALMEYLNKLQESLLVNFAHPAEPEGDCALGKSKEAPVLVIQHGDCKAEHREIRKERKSKRRTSRTAGQAVEVSSASSISNSSANSSASVSPRSVVDVKLKTPSTPSSISADSDISASYRHRTKETLSASSRTLCQNGSPGLSPRTRSIMAAKYKYKYTLSAIPDNSRNSGLVTPDAIALQSSKLGQHVCRSTTDLSDRHLKLRSLLPNRCMNRLIAVPRPYTQMKSHNTTSGSTRQMNYRSELSRFHILQYRAYQHETQSNHMFKQKRKLWKTWLIPGIPNHTANSTHNKAYQVLSKIRLNILGTNSNRPPLLPGNVAMNSLLYLDGKLHLIRMICATGDLANDSDIPLGI</sequence>
<name>A0A1S8XBG8_OPIVI</name>
<evidence type="ECO:0000256" key="1">
    <source>
        <dbReference type="SAM" id="MobiDB-lite"/>
    </source>
</evidence>
<organism evidence="2 3">
    <name type="scientific">Opisthorchis viverrini</name>
    <name type="common">Southeast Asian liver fluke</name>
    <dbReference type="NCBI Taxonomy" id="6198"/>
    <lineage>
        <taxon>Eukaryota</taxon>
        <taxon>Metazoa</taxon>
        <taxon>Spiralia</taxon>
        <taxon>Lophotrochozoa</taxon>
        <taxon>Platyhelminthes</taxon>
        <taxon>Trematoda</taxon>
        <taxon>Digenea</taxon>
        <taxon>Opisthorchiida</taxon>
        <taxon>Opisthorchiata</taxon>
        <taxon>Opisthorchiidae</taxon>
        <taxon>Opisthorchis</taxon>
    </lineage>
</organism>
<protein>
    <submittedName>
        <fullName evidence="2">Uncharacterized protein</fullName>
    </submittedName>
</protein>
<feature type="compositionally biased region" description="Low complexity" evidence="1">
    <location>
        <begin position="173"/>
        <end position="221"/>
    </location>
</feature>
<gene>
    <name evidence="2" type="ORF">X801_00012</name>
</gene>
<evidence type="ECO:0000313" key="2">
    <source>
        <dbReference type="EMBL" id="OON24081.1"/>
    </source>
</evidence>
<dbReference type="EMBL" id="KV891455">
    <property type="protein sequence ID" value="OON24081.1"/>
    <property type="molecule type" value="Genomic_DNA"/>
</dbReference>
<evidence type="ECO:0000313" key="3">
    <source>
        <dbReference type="Proteomes" id="UP000243686"/>
    </source>
</evidence>
<feature type="compositionally biased region" description="Polar residues" evidence="1">
    <location>
        <begin position="229"/>
        <end position="243"/>
    </location>
</feature>
<feature type="region of interest" description="Disordered" evidence="1">
    <location>
        <begin position="153"/>
        <end position="249"/>
    </location>
</feature>
<reference evidence="2 3" key="1">
    <citation type="submission" date="2015-03" db="EMBL/GenBank/DDBJ databases">
        <title>Draft genome of the nematode, Opisthorchis viverrini.</title>
        <authorList>
            <person name="Mitreva M."/>
        </authorList>
    </citation>
    <scope>NUCLEOTIDE SEQUENCE [LARGE SCALE GENOMIC DNA]</scope>
    <source>
        <strain evidence="2">Khon Kaen</strain>
    </source>
</reference>
<dbReference type="Proteomes" id="UP000243686">
    <property type="component" value="Unassembled WGS sequence"/>
</dbReference>